<comment type="similarity">
    <text evidence="1">Belongs to the BlaI transcriptional regulatory family.</text>
</comment>
<name>A0ABR7N9D3_9FIRM</name>
<keyword evidence="4" id="KW-0804">Transcription</keyword>
<dbReference type="InterPro" id="IPR005650">
    <property type="entry name" value="BlaI_family"/>
</dbReference>
<gene>
    <name evidence="5" type="ORF">H8716_07925</name>
</gene>
<evidence type="ECO:0000256" key="4">
    <source>
        <dbReference type="ARBA" id="ARBA00023163"/>
    </source>
</evidence>
<dbReference type="Pfam" id="PF03965">
    <property type="entry name" value="Penicillinase_R"/>
    <property type="match status" value="1"/>
</dbReference>
<dbReference type="SUPFAM" id="SSF46785">
    <property type="entry name" value="Winged helix' DNA-binding domain"/>
    <property type="match status" value="1"/>
</dbReference>
<dbReference type="InterPro" id="IPR036388">
    <property type="entry name" value="WH-like_DNA-bd_sf"/>
</dbReference>
<protein>
    <submittedName>
        <fullName evidence="5">BlaI/MecI/CopY family transcriptional regulator</fullName>
    </submittedName>
</protein>
<accession>A0ABR7N9D3</accession>
<keyword evidence="3" id="KW-0238">DNA-binding</keyword>
<evidence type="ECO:0000313" key="5">
    <source>
        <dbReference type="EMBL" id="MBC8573007.1"/>
    </source>
</evidence>
<dbReference type="EMBL" id="JACRSZ010000007">
    <property type="protein sequence ID" value="MBC8573007.1"/>
    <property type="molecule type" value="Genomic_DNA"/>
</dbReference>
<proteinExistence type="inferred from homology"/>
<sequence length="130" mass="14647">MQLTKKKYLLTDAEREVMEYIWTSEEPLSGNDILAKPSFKEWSSGYLHNVLRSMLKKKVIQVDGLVQSNTQYARTFVPALTREEYAAQMAMSVGGVVNQKSIAKVAMAMAKEAGSEDLIRKLESLIEESK</sequence>
<evidence type="ECO:0000313" key="6">
    <source>
        <dbReference type="Proteomes" id="UP000657421"/>
    </source>
</evidence>
<evidence type="ECO:0000256" key="2">
    <source>
        <dbReference type="ARBA" id="ARBA00023015"/>
    </source>
</evidence>
<dbReference type="RefSeq" id="WP_249308037.1">
    <property type="nucleotide sequence ID" value="NZ_JACRSZ010000007.1"/>
</dbReference>
<evidence type="ECO:0000256" key="1">
    <source>
        <dbReference type="ARBA" id="ARBA00011046"/>
    </source>
</evidence>
<dbReference type="Proteomes" id="UP000657421">
    <property type="component" value="Unassembled WGS sequence"/>
</dbReference>
<dbReference type="InterPro" id="IPR036390">
    <property type="entry name" value="WH_DNA-bd_sf"/>
</dbReference>
<organism evidence="5 6">
    <name type="scientific">Jingyaoa shaoxingensis</name>
    <dbReference type="NCBI Taxonomy" id="2763671"/>
    <lineage>
        <taxon>Bacteria</taxon>
        <taxon>Bacillati</taxon>
        <taxon>Bacillota</taxon>
        <taxon>Clostridia</taxon>
        <taxon>Lachnospirales</taxon>
        <taxon>Lachnospiraceae</taxon>
        <taxon>Jingyaoa</taxon>
    </lineage>
</organism>
<dbReference type="Gene3D" id="1.10.10.10">
    <property type="entry name" value="Winged helix-like DNA-binding domain superfamily/Winged helix DNA-binding domain"/>
    <property type="match status" value="1"/>
</dbReference>
<keyword evidence="6" id="KW-1185">Reference proteome</keyword>
<comment type="caution">
    <text evidence="5">The sequence shown here is derived from an EMBL/GenBank/DDBJ whole genome shotgun (WGS) entry which is preliminary data.</text>
</comment>
<reference evidence="5 6" key="1">
    <citation type="submission" date="2020-08" db="EMBL/GenBank/DDBJ databases">
        <title>Genome public.</title>
        <authorList>
            <person name="Liu C."/>
            <person name="Sun Q."/>
        </authorList>
    </citation>
    <scope>NUCLEOTIDE SEQUENCE [LARGE SCALE GENOMIC DNA]</scope>
    <source>
        <strain evidence="5 6">NSJ-46</strain>
    </source>
</reference>
<keyword evidence="2" id="KW-0805">Transcription regulation</keyword>
<evidence type="ECO:0000256" key="3">
    <source>
        <dbReference type="ARBA" id="ARBA00023125"/>
    </source>
</evidence>